<name>A0ABQ9XPJ1_9EUKA</name>
<reference evidence="1 2" key="1">
    <citation type="journal article" date="2022" name="bioRxiv">
        <title>Genomics of Preaxostyla Flagellates Illuminates Evolutionary Transitions and the Path Towards Mitochondrial Loss.</title>
        <authorList>
            <person name="Novak L.V.F."/>
            <person name="Treitli S.C."/>
            <person name="Pyrih J."/>
            <person name="Halakuc P."/>
            <person name="Pipaliya S.V."/>
            <person name="Vacek V."/>
            <person name="Brzon O."/>
            <person name="Soukal P."/>
            <person name="Eme L."/>
            <person name="Dacks J.B."/>
            <person name="Karnkowska A."/>
            <person name="Elias M."/>
            <person name="Hampl V."/>
        </authorList>
    </citation>
    <scope>NUCLEOTIDE SEQUENCE [LARGE SCALE GENOMIC DNA]</scope>
    <source>
        <strain evidence="1">NAU3</strain>
        <tissue evidence="1">Gut</tissue>
    </source>
</reference>
<evidence type="ECO:0000313" key="2">
    <source>
        <dbReference type="Proteomes" id="UP001281761"/>
    </source>
</evidence>
<comment type="caution">
    <text evidence="1">The sequence shown here is derived from an EMBL/GenBank/DDBJ whole genome shotgun (WGS) entry which is preliminary data.</text>
</comment>
<evidence type="ECO:0000313" key="1">
    <source>
        <dbReference type="EMBL" id="KAK2952527.1"/>
    </source>
</evidence>
<organism evidence="1 2">
    <name type="scientific">Blattamonas nauphoetae</name>
    <dbReference type="NCBI Taxonomy" id="2049346"/>
    <lineage>
        <taxon>Eukaryota</taxon>
        <taxon>Metamonada</taxon>
        <taxon>Preaxostyla</taxon>
        <taxon>Oxymonadida</taxon>
        <taxon>Blattamonas</taxon>
    </lineage>
</organism>
<keyword evidence="2" id="KW-1185">Reference proteome</keyword>
<protein>
    <submittedName>
        <fullName evidence="1">Uncharacterized protein</fullName>
    </submittedName>
</protein>
<sequence>MNLMSAHRSYSRNRSMGWIPRAAKNSPQLASCVFHSHHSNPSVELFGVAFHSLVSFLASACQIIMSLQMSFNTSHSDISSLLRQLSLFHPPTSLPVSLQLFLISQQHPSEQNSMGFSSSCLYQSWNIHKDGRGCFGTPVRIHTHHKVMPNSSSSSQTTLRHHEAISTISQTILSSLFESGVMHHSFHSSLGRPILQQYSLKDVFSVSRMQ</sequence>
<proteinExistence type="predicted"/>
<dbReference type="Proteomes" id="UP001281761">
    <property type="component" value="Unassembled WGS sequence"/>
</dbReference>
<gene>
    <name evidence="1" type="ORF">BLNAU_12492</name>
</gene>
<dbReference type="EMBL" id="JARBJD010000102">
    <property type="protein sequence ID" value="KAK2952527.1"/>
    <property type="molecule type" value="Genomic_DNA"/>
</dbReference>
<accession>A0ABQ9XPJ1</accession>